<evidence type="ECO:0000313" key="2">
    <source>
        <dbReference type="Proteomes" id="UP000235584"/>
    </source>
</evidence>
<evidence type="ECO:0000313" key="1">
    <source>
        <dbReference type="EMBL" id="AUN96625.1"/>
    </source>
</evidence>
<reference evidence="1 2" key="1">
    <citation type="submission" date="2018-01" db="EMBL/GenBank/DDBJ databases">
        <title>Complete genome sequence of Bacteriovorax stolpii DSM12778.</title>
        <authorList>
            <person name="Tang B."/>
            <person name="Chang J."/>
        </authorList>
    </citation>
    <scope>NUCLEOTIDE SEQUENCE [LARGE SCALE GENOMIC DNA]</scope>
    <source>
        <strain evidence="1 2">DSM 12778</strain>
    </source>
</reference>
<accession>A0A2K9NNI1</accession>
<gene>
    <name evidence="1" type="ORF">C0V70_00585</name>
</gene>
<proteinExistence type="predicted"/>
<dbReference type="Proteomes" id="UP000235584">
    <property type="component" value="Chromosome"/>
</dbReference>
<name>A0A2K9NNI1_BACTC</name>
<keyword evidence="2" id="KW-1185">Reference proteome</keyword>
<dbReference type="KEGG" id="bsto:C0V70_00585"/>
<organism evidence="1 2">
    <name type="scientific">Bacteriovorax stolpii</name>
    <name type="common">Bdellovibrio stolpii</name>
    <dbReference type="NCBI Taxonomy" id="960"/>
    <lineage>
        <taxon>Bacteria</taxon>
        <taxon>Pseudomonadati</taxon>
        <taxon>Bdellovibrionota</taxon>
        <taxon>Bacteriovoracia</taxon>
        <taxon>Bacteriovoracales</taxon>
        <taxon>Bacteriovoracaceae</taxon>
        <taxon>Bacteriovorax</taxon>
    </lineage>
</organism>
<dbReference type="OrthoDB" id="5291880at2"/>
<protein>
    <submittedName>
        <fullName evidence="1">Uncharacterized protein</fullName>
    </submittedName>
</protein>
<dbReference type="RefSeq" id="WP_102241920.1">
    <property type="nucleotide sequence ID" value="NZ_CP025704.1"/>
</dbReference>
<dbReference type="EMBL" id="CP025704">
    <property type="protein sequence ID" value="AUN96625.1"/>
    <property type="molecule type" value="Genomic_DNA"/>
</dbReference>
<dbReference type="AlphaFoldDB" id="A0A2K9NNI1"/>
<sequence>MKTFLLLTASIFTMFNTVAWSQTKIEEIEQYEIRNYDPQKSGLNDLVFEARIEKLVDILNKAGNFGKLTDVYFKIYWLSPSQYKIEVLGLPKGFQEVRDDLAALIKGKLEFIIPERFSEKFKGYTLKAAPIADGKLIKAIDDTYTMAVPEVDITFDKTGRLKTVETNVAYSQVRTEFFQTPKSWSNNKLVMDKIVTTTKQGTAVATTTNTVEYATFQGMGFPSKVTVKNVTETVIPAHGKEKEKKVKSESGSVIRFSNYEVNTGKAQRFMTEGLRR</sequence>